<reference evidence="1 2" key="1">
    <citation type="journal article" date="2016" name="Nat. Commun.">
        <title>Thousands of microbial genomes shed light on interconnected biogeochemical processes in an aquifer system.</title>
        <authorList>
            <person name="Anantharaman K."/>
            <person name="Brown C.T."/>
            <person name="Hug L.A."/>
            <person name="Sharon I."/>
            <person name="Castelle C.J."/>
            <person name="Probst A.J."/>
            <person name="Thomas B.C."/>
            <person name="Singh A."/>
            <person name="Wilkins M.J."/>
            <person name="Karaoz U."/>
            <person name="Brodie E.L."/>
            <person name="Williams K.H."/>
            <person name="Hubbard S.S."/>
            <person name="Banfield J.F."/>
        </authorList>
    </citation>
    <scope>NUCLEOTIDE SEQUENCE [LARGE SCALE GENOMIC DNA]</scope>
</reference>
<protein>
    <submittedName>
        <fullName evidence="1">Uncharacterized protein</fullName>
    </submittedName>
</protein>
<proteinExistence type="predicted"/>
<name>A0A1F5ENQ7_9BACT</name>
<evidence type="ECO:0000313" key="1">
    <source>
        <dbReference type="EMBL" id="OGD69022.1"/>
    </source>
</evidence>
<evidence type="ECO:0000313" key="2">
    <source>
        <dbReference type="Proteomes" id="UP000185891"/>
    </source>
</evidence>
<dbReference type="Proteomes" id="UP000185891">
    <property type="component" value="Unassembled WGS sequence"/>
</dbReference>
<comment type="caution">
    <text evidence="1">The sequence shown here is derived from an EMBL/GenBank/DDBJ whole genome shotgun (WGS) entry which is preliminary data.</text>
</comment>
<dbReference type="EMBL" id="MFAA01000017">
    <property type="protein sequence ID" value="OGD69022.1"/>
    <property type="molecule type" value="Genomic_DNA"/>
</dbReference>
<accession>A0A1F5ENQ7</accession>
<gene>
    <name evidence="1" type="ORF">A3E89_01165</name>
</gene>
<organism evidence="1 2">
    <name type="scientific">Candidatus Campbellbacteria bacterium RIFCSPHIGHO2_12_FULL_35_10</name>
    <dbReference type="NCBI Taxonomy" id="1797578"/>
    <lineage>
        <taxon>Bacteria</taxon>
        <taxon>Candidatus Campbelliibacteriota</taxon>
    </lineage>
</organism>
<sequence>MENQKIYGVDLTQKITPLMVRDAISQCFFEAHCQDTGLNTQDEKESDKNKLYCQQIVKKTFEDSHGNFGDPNKQDILNAMEKLKEFSKNFRDQSIVQKHFEEILVLINKLK</sequence>
<dbReference type="AlphaFoldDB" id="A0A1F5ENQ7"/>